<comment type="subunit">
    <text evidence="6">Part of the 50S ribosomal subunit. Contacts protein L20.</text>
</comment>
<evidence type="ECO:0000256" key="7">
    <source>
        <dbReference type="RuleBase" id="RU000562"/>
    </source>
</evidence>
<dbReference type="HAMAP" id="MF_01363">
    <property type="entry name" value="Ribosomal_bL21"/>
    <property type="match status" value="1"/>
</dbReference>
<evidence type="ECO:0000256" key="4">
    <source>
        <dbReference type="ARBA" id="ARBA00022980"/>
    </source>
</evidence>
<comment type="caution">
    <text evidence="8">The sequence shown here is derived from an EMBL/GenBank/DDBJ whole genome shotgun (WGS) entry which is preliminary data.</text>
</comment>
<organism evidence="8 9">
    <name type="scientific">Syntrophorhabdus aromaticivorans</name>
    <dbReference type="NCBI Taxonomy" id="328301"/>
    <lineage>
        <taxon>Bacteria</taxon>
        <taxon>Pseudomonadati</taxon>
        <taxon>Thermodesulfobacteriota</taxon>
        <taxon>Syntrophorhabdia</taxon>
        <taxon>Syntrophorhabdales</taxon>
        <taxon>Syntrophorhabdaceae</taxon>
        <taxon>Syntrophorhabdus</taxon>
    </lineage>
</organism>
<evidence type="ECO:0000256" key="3">
    <source>
        <dbReference type="ARBA" id="ARBA00022884"/>
    </source>
</evidence>
<dbReference type="PANTHER" id="PTHR21349">
    <property type="entry name" value="50S RIBOSOMAL PROTEIN L21"/>
    <property type="match status" value="1"/>
</dbReference>
<evidence type="ECO:0000256" key="5">
    <source>
        <dbReference type="ARBA" id="ARBA00023274"/>
    </source>
</evidence>
<evidence type="ECO:0000256" key="2">
    <source>
        <dbReference type="ARBA" id="ARBA00022730"/>
    </source>
</evidence>
<keyword evidence="5 6" id="KW-0687">Ribonucleoprotein</keyword>
<dbReference type="GO" id="GO:0006412">
    <property type="term" value="P:translation"/>
    <property type="evidence" value="ECO:0007669"/>
    <property type="project" value="UniProtKB-UniRule"/>
</dbReference>
<dbReference type="InterPro" id="IPR036164">
    <property type="entry name" value="bL21-like_sf"/>
</dbReference>
<reference evidence="8" key="1">
    <citation type="journal article" date="2020" name="Biotechnol. Biofuels">
        <title>New insights from the biogas microbiome by comprehensive genome-resolved metagenomics of nearly 1600 species originating from multiple anaerobic digesters.</title>
        <authorList>
            <person name="Campanaro S."/>
            <person name="Treu L."/>
            <person name="Rodriguez-R L.M."/>
            <person name="Kovalovszki A."/>
            <person name="Ziels R.M."/>
            <person name="Maus I."/>
            <person name="Zhu X."/>
            <person name="Kougias P.G."/>
            <person name="Basile A."/>
            <person name="Luo G."/>
            <person name="Schluter A."/>
            <person name="Konstantinidis K.T."/>
            <person name="Angelidaki I."/>
        </authorList>
    </citation>
    <scope>NUCLEOTIDE SEQUENCE</scope>
    <source>
        <strain evidence="8">AS06rmzACSIP_7</strain>
    </source>
</reference>
<comment type="function">
    <text evidence="6 7">This protein binds to 23S rRNA in the presence of protein L20.</text>
</comment>
<keyword evidence="4 6" id="KW-0689">Ribosomal protein</keyword>
<dbReference type="InterPro" id="IPR018258">
    <property type="entry name" value="Ribosomal_bL21_CS"/>
</dbReference>
<evidence type="ECO:0000313" key="9">
    <source>
        <dbReference type="Proteomes" id="UP000777265"/>
    </source>
</evidence>
<dbReference type="SUPFAM" id="SSF141091">
    <property type="entry name" value="L21p-like"/>
    <property type="match status" value="1"/>
</dbReference>
<dbReference type="STRING" id="909663.GCA_000512235_03043"/>
<reference evidence="8" key="2">
    <citation type="submission" date="2020-01" db="EMBL/GenBank/DDBJ databases">
        <authorList>
            <person name="Campanaro S."/>
        </authorList>
    </citation>
    <scope>NUCLEOTIDE SEQUENCE</scope>
    <source>
        <strain evidence="8">AS06rmzACSIP_7</strain>
    </source>
</reference>
<dbReference type="PROSITE" id="PS01169">
    <property type="entry name" value="RIBOSOMAL_L21"/>
    <property type="match status" value="1"/>
</dbReference>
<keyword evidence="3 6" id="KW-0694">RNA-binding</keyword>
<dbReference type="Proteomes" id="UP000777265">
    <property type="component" value="Unassembled WGS sequence"/>
</dbReference>
<keyword evidence="2 6" id="KW-0699">rRNA-binding</keyword>
<accession>A0A351TYZ0</accession>
<dbReference type="GO" id="GO:0005840">
    <property type="term" value="C:ribosome"/>
    <property type="evidence" value="ECO:0007669"/>
    <property type="project" value="UniProtKB-KW"/>
</dbReference>
<evidence type="ECO:0000256" key="1">
    <source>
        <dbReference type="ARBA" id="ARBA00008563"/>
    </source>
</evidence>
<evidence type="ECO:0000313" key="8">
    <source>
        <dbReference type="EMBL" id="NLW34651.1"/>
    </source>
</evidence>
<dbReference type="GO" id="GO:0005737">
    <property type="term" value="C:cytoplasm"/>
    <property type="evidence" value="ECO:0007669"/>
    <property type="project" value="UniProtKB-ARBA"/>
</dbReference>
<comment type="similarity">
    <text evidence="1 6 7">Belongs to the bacterial ribosomal protein bL21 family.</text>
</comment>
<dbReference type="GO" id="GO:0003735">
    <property type="term" value="F:structural constituent of ribosome"/>
    <property type="evidence" value="ECO:0007669"/>
    <property type="project" value="InterPro"/>
</dbReference>
<sequence length="109" mass="12156">MYAIIQSGGKQYRVAEGRRVKLEKLLKNAGDEVLIKEVLVMNDGSNTIIGNPYVEGASVNGKVISQGKGRKVIVFKYKRRKDSKTKKGHRQPYTEVLVEKISMEVPHGA</sequence>
<dbReference type="InterPro" id="IPR028909">
    <property type="entry name" value="bL21-like"/>
</dbReference>
<dbReference type="AlphaFoldDB" id="A0A351TYZ0"/>
<evidence type="ECO:0000256" key="6">
    <source>
        <dbReference type="HAMAP-Rule" id="MF_01363"/>
    </source>
</evidence>
<dbReference type="InterPro" id="IPR001787">
    <property type="entry name" value="Ribosomal_bL21"/>
</dbReference>
<dbReference type="GO" id="GO:1990904">
    <property type="term" value="C:ribonucleoprotein complex"/>
    <property type="evidence" value="ECO:0007669"/>
    <property type="project" value="UniProtKB-KW"/>
</dbReference>
<dbReference type="PANTHER" id="PTHR21349:SF0">
    <property type="entry name" value="LARGE RIBOSOMAL SUBUNIT PROTEIN BL21M"/>
    <property type="match status" value="1"/>
</dbReference>
<dbReference type="GO" id="GO:0019843">
    <property type="term" value="F:rRNA binding"/>
    <property type="evidence" value="ECO:0007669"/>
    <property type="project" value="UniProtKB-UniRule"/>
</dbReference>
<protein>
    <recommendedName>
        <fullName evidence="6">Large ribosomal subunit protein bL21</fullName>
    </recommendedName>
</protein>
<dbReference type="Pfam" id="PF00829">
    <property type="entry name" value="Ribosomal_L21p"/>
    <property type="match status" value="1"/>
</dbReference>
<gene>
    <name evidence="6 8" type="primary">rplU</name>
    <name evidence="8" type="ORF">GXY80_04090</name>
</gene>
<dbReference type="NCBIfam" id="TIGR00061">
    <property type="entry name" value="L21"/>
    <property type="match status" value="1"/>
</dbReference>
<dbReference type="EMBL" id="JAAYEE010000070">
    <property type="protein sequence ID" value="NLW34651.1"/>
    <property type="molecule type" value="Genomic_DNA"/>
</dbReference>
<name>A0A351TYZ0_9BACT</name>
<proteinExistence type="inferred from homology"/>